<protein>
    <submittedName>
        <fullName evidence="1">Uncharacterized protein</fullName>
    </submittedName>
</protein>
<gene>
    <name evidence="1" type="ordered locus">RMDY18_10530</name>
</gene>
<reference evidence="2" key="1">
    <citation type="submission" date="2009-07" db="EMBL/GenBank/DDBJ databases">
        <title>Complete genome sequence of Rothia mucilaginosa DJ.</title>
        <authorList>
            <person name="Yamane K."/>
            <person name="Nambu T."/>
            <person name="Mashimo C."/>
            <person name="Sugimori C."/>
            <person name="Yamanaka T."/>
            <person name="Leung K."/>
            <person name="Fukushima H."/>
        </authorList>
    </citation>
    <scope>NUCLEOTIDE SEQUENCE [LARGE SCALE GENOMIC DNA]</scope>
    <source>
        <strain evidence="2">DY-18</strain>
    </source>
</reference>
<keyword evidence="2" id="KW-1185">Reference proteome</keyword>
<reference evidence="1 2" key="3">
    <citation type="journal article" date="2010" name="Sequencing">
        <title>Complete Genome Sequence of Rothia mucilaginosa DY-18: A Clinical Isolate with Dense Meshwork-Like Structures from a Persistent Apical Periodontitis Lesion.</title>
        <authorList>
            <person name="Yamane K."/>
            <person name="Nambu T."/>
            <person name="Yamanaka T."/>
            <person name="Mashimo C."/>
            <person name="Sugimori C."/>
            <person name="Leung K.-P."/>
            <person name="Fukushima H."/>
        </authorList>
    </citation>
    <scope>NUCLEOTIDE SEQUENCE [LARGE SCALE GENOMIC DNA]</scope>
    <source>
        <strain evidence="1 2">DY-18</strain>
    </source>
</reference>
<dbReference type="AlphaFoldDB" id="D2NTA9"/>
<proteinExistence type="predicted"/>
<dbReference type="Proteomes" id="UP000001883">
    <property type="component" value="Chromosome"/>
</dbReference>
<name>D2NTA9_ROTMD</name>
<dbReference type="HOGENOM" id="CLU_1694178_0_0_11"/>
<evidence type="ECO:0000313" key="1">
    <source>
        <dbReference type="EMBL" id="BAI64885.1"/>
    </source>
</evidence>
<evidence type="ECO:0000313" key="2">
    <source>
        <dbReference type="Proteomes" id="UP000001883"/>
    </source>
</evidence>
<organism evidence="1 2">
    <name type="scientific">Rothia mucilaginosa (strain DY-18)</name>
    <name type="common">Stomatococcus mucilaginosus</name>
    <dbReference type="NCBI Taxonomy" id="680646"/>
    <lineage>
        <taxon>Bacteria</taxon>
        <taxon>Bacillati</taxon>
        <taxon>Actinomycetota</taxon>
        <taxon>Actinomycetes</taxon>
        <taxon>Micrococcales</taxon>
        <taxon>Micrococcaceae</taxon>
        <taxon>Rothia</taxon>
    </lineage>
</organism>
<accession>D2NTA9</accession>
<sequence length="155" mass="15832">MVGAFGLVEGVTACAGACCVGVVDGEALLFDGVFEVDGGAVEVGCAHLVDNDFYAVEVADCVAVEDALVEVELVDEAGAAAGLDGDAQAQVGAAFLFEEGADLGLCYFGEVDAVGRQFDGGCTHWCCPFVLLVARVRRVCVACGCFSLHDTPLSV</sequence>
<dbReference type="KEGG" id="rmu:RMDY18_10530"/>
<dbReference type="EMBL" id="AP011540">
    <property type="protein sequence ID" value="BAI64885.1"/>
    <property type="molecule type" value="Genomic_DNA"/>
</dbReference>
<reference evidence="1 2" key="2">
    <citation type="journal article" date="2010" name="J Osaka Dent Univ">
        <title>Isolation and identification of Rothia mucilaginosa from persistent apical periodontitis lesions.</title>
        <authorList>
            <person name="Yamane K."/>
            <person name="Yoshida M."/>
            <person name="Fujihira T."/>
            <person name="Baba T."/>
            <person name="Tsuji N."/>
            <person name="Hayashi H."/>
            <person name="Sugimori C."/>
            <person name="Yamanaka T."/>
            <person name="Mashimo C."/>
            <person name="Nambu T."/>
            <person name="Kawai H."/>
            <person name="Fukushima H."/>
        </authorList>
    </citation>
    <scope>NUCLEOTIDE SEQUENCE [LARGE SCALE GENOMIC DNA]</scope>
    <source>
        <strain evidence="1 2">DY-18</strain>
    </source>
</reference>